<keyword evidence="3 6" id="KW-1133">Transmembrane helix</keyword>
<evidence type="ECO:0000313" key="8">
    <source>
        <dbReference type="EMBL" id="MFC4631627.1"/>
    </source>
</evidence>
<dbReference type="Pfam" id="PF05154">
    <property type="entry name" value="TM2"/>
    <property type="match status" value="1"/>
</dbReference>
<evidence type="ECO:0000259" key="7">
    <source>
        <dbReference type="Pfam" id="PF05154"/>
    </source>
</evidence>
<keyword evidence="4 6" id="KW-0472">Membrane</keyword>
<feature type="domain" description="TM2" evidence="7">
    <location>
        <begin position="82"/>
        <end position="128"/>
    </location>
</feature>
<keyword evidence="9" id="KW-1185">Reference proteome</keyword>
<dbReference type="Proteomes" id="UP001596011">
    <property type="component" value="Unassembled WGS sequence"/>
</dbReference>
<feature type="compositionally biased region" description="Basic and acidic residues" evidence="5">
    <location>
        <begin position="1"/>
        <end position="10"/>
    </location>
</feature>
<evidence type="ECO:0000256" key="5">
    <source>
        <dbReference type="SAM" id="MobiDB-lite"/>
    </source>
</evidence>
<gene>
    <name evidence="8" type="ORF">ACFO6V_25530</name>
</gene>
<evidence type="ECO:0000256" key="6">
    <source>
        <dbReference type="SAM" id="Phobius"/>
    </source>
</evidence>
<dbReference type="RefSeq" id="WP_377141230.1">
    <property type="nucleotide sequence ID" value="NZ_JBHSFI010000009.1"/>
</dbReference>
<feature type="transmembrane region" description="Helical" evidence="6">
    <location>
        <begin position="110"/>
        <end position="135"/>
    </location>
</feature>
<accession>A0ABV9HND0</accession>
<sequence>MSEHPSEKPTEPIYQETKRLPPRPPSKPTPPPPPPGATRAMKTPKTSAGPAVRTPSGAAPANYQQQYDYDRPTPPAEHVPGRKSRITAGLLGILLGVVGAHRFYLGYKGLGWIMLLITAVSLGNAWFVPAIWGGIEGILYLVMRKGYWSVDAKHKPLQW</sequence>
<feature type="region of interest" description="Disordered" evidence="5">
    <location>
        <begin position="1"/>
        <end position="81"/>
    </location>
</feature>
<evidence type="ECO:0000256" key="4">
    <source>
        <dbReference type="ARBA" id="ARBA00023136"/>
    </source>
</evidence>
<feature type="transmembrane region" description="Helical" evidence="6">
    <location>
        <begin position="86"/>
        <end position="104"/>
    </location>
</feature>
<name>A0ABV9HND0_9MICO</name>
<evidence type="ECO:0000313" key="9">
    <source>
        <dbReference type="Proteomes" id="UP001596011"/>
    </source>
</evidence>
<evidence type="ECO:0000256" key="3">
    <source>
        <dbReference type="ARBA" id="ARBA00022989"/>
    </source>
</evidence>
<keyword evidence="2 6" id="KW-0812">Transmembrane</keyword>
<comment type="subcellular location">
    <subcellularLocation>
        <location evidence="1">Membrane</location>
        <topology evidence="1">Multi-pass membrane protein</topology>
    </subcellularLocation>
</comment>
<evidence type="ECO:0000256" key="2">
    <source>
        <dbReference type="ARBA" id="ARBA00022692"/>
    </source>
</evidence>
<dbReference type="InterPro" id="IPR007829">
    <property type="entry name" value="TM2"/>
</dbReference>
<proteinExistence type="predicted"/>
<feature type="compositionally biased region" description="Pro residues" evidence="5">
    <location>
        <begin position="22"/>
        <end position="36"/>
    </location>
</feature>
<comment type="caution">
    <text evidence="8">The sequence shown here is derived from an EMBL/GenBank/DDBJ whole genome shotgun (WGS) entry which is preliminary data.</text>
</comment>
<reference evidence="9" key="1">
    <citation type="journal article" date="2019" name="Int. J. Syst. Evol. Microbiol.">
        <title>The Global Catalogue of Microorganisms (GCM) 10K type strain sequencing project: providing services to taxonomists for standard genome sequencing and annotation.</title>
        <authorList>
            <consortium name="The Broad Institute Genomics Platform"/>
            <consortium name="The Broad Institute Genome Sequencing Center for Infectious Disease"/>
            <person name="Wu L."/>
            <person name="Ma J."/>
        </authorList>
    </citation>
    <scope>NUCLEOTIDE SEQUENCE [LARGE SCALE GENOMIC DNA]</scope>
    <source>
        <strain evidence="9">CCUG 42722</strain>
    </source>
</reference>
<organism evidence="8 9">
    <name type="scientific">Promicromonospora alba</name>
    <dbReference type="NCBI Taxonomy" id="1616110"/>
    <lineage>
        <taxon>Bacteria</taxon>
        <taxon>Bacillati</taxon>
        <taxon>Actinomycetota</taxon>
        <taxon>Actinomycetes</taxon>
        <taxon>Micrococcales</taxon>
        <taxon>Promicromonosporaceae</taxon>
        <taxon>Promicromonospora</taxon>
    </lineage>
</organism>
<dbReference type="EMBL" id="JBHSFI010000009">
    <property type="protein sequence ID" value="MFC4631627.1"/>
    <property type="molecule type" value="Genomic_DNA"/>
</dbReference>
<evidence type="ECO:0000256" key="1">
    <source>
        <dbReference type="ARBA" id="ARBA00004141"/>
    </source>
</evidence>
<protein>
    <submittedName>
        <fullName evidence="8">TM2 domain-containing protein</fullName>
    </submittedName>
</protein>